<dbReference type="Proteomes" id="UP000018719">
    <property type="component" value="Unassembled WGS sequence"/>
</dbReference>
<keyword evidence="1" id="KW-0175">Coiled coil</keyword>
<dbReference type="EMBL" id="AHMM02000008">
    <property type="protein sequence ID" value="EQA38320.1"/>
    <property type="molecule type" value="Genomic_DNA"/>
</dbReference>
<dbReference type="AlphaFoldDB" id="V6HN50"/>
<sequence>MEKPGRKGLALSPAGSEKFGFRHLLRRMHRGQSALKTANIWHITSGAEFPVHIWKHPRINIELRKVILKDYKTIELDPQDINVFYVNTQIKDWNEIKDDFLKRFELHPFVALIIIVSPDAEEIFPKLSPKGKSEVLENPVQPRTLRIILDRVIQTEFFKLIANEIGNSCLANVGFFEGVFELANKEYQDAHKANAALHAILEFEAKIKKNNEDINKAIERVNELKNQELLTLHERLKVSEIIDNLKTMELKHALELRKATERALEYSSIEEIEMNRILEAQTKLFAYTEQEIRELVEENKRLRKELGLPEHT</sequence>
<evidence type="ECO:0000313" key="2">
    <source>
        <dbReference type="EMBL" id="EQA38320.1"/>
    </source>
</evidence>
<organism evidence="2 3">
    <name type="scientific">Leptospira inadai serovar Lyme str. 10</name>
    <dbReference type="NCBI Taxonomy" id="1049790"/>
    <lineage>
        <taxon>Bacteria</taxon>
        <taxon>Pseudomonadati</taxon>
        <taxon>Spirochaetota</taxon>
        <taxon>Spirochaetia</taxon>
        <taxon>Leptospirales</taxon>
        <taxon>Leptospiraceae</taxon>
        <taxon>Leptospira</taxon>
    </lineage>
</organism>
<comment type="caution">
    <text evidence="2">The sequence shown here is derived from an EMBL/GenBank/DDBJ whole genome shotgun (WGS) entry which is preliminary data.</text>
</comment>
<reference evidence="2 3" key="1">
    <citation type="submission" date="2013-05" db="EMBL/GenBank/DDBJ databases">
        <authorList>
            <person name="Harkins D.M."/>
            <person name="Durkin A.S."/>
            <person name="Brinkac L.M."/>
            <person name="Haft D.H."/>
            <person name="Selengut J.D."/>
            <person name="Sanka R."/>
            <person name="DePew J."/>
            <person name="Purushe J."/>
            <person name="Hartskeerl R.A."/>
            <person name="Ahmed A."/>
            <person name="van der Linden H."/>
            <person name="Goris M.G.A."/>
            <person name="Vinetz J.M."/>
            <person name="Sutton G.G."/>
            <person name="Nierman W.C."/>
            <person name="Fouts D.E."/>
        </authorList>
    </citation>
    <scope>NUCLEOTIDE SEQUENCE [LARGE SCALE GENOMIC DNA]</scope>
    <source>
        <strain evidence="2 3">10</strain>
    </source>
</reference>
<protein>
    <submittedName>
        <fullName evidence="2">Uncharacterized protein</fullName>
    </submittedName>
</protein>
<proteinExistence type="predicted"/>
<feature type="coiled-coil region" evidence="1">
    <location>
        <begin position="200"/>
        <end position="227"/>
    </location>
</feature>
<accession>V6HN50</accession>
<evidence type="ECO:0000256" key="1">
    <source>
        <dbReference type="SAM" id="Coils"/>
    </source>
</evidence>
<evidence type="ECO:0000313" key="3">
    <source>
        <dbReference type="Proteomes" id="UP000018719"/>
    </source>
</evidence>
<name>V6HN50_9LEPT</name>
<dbReference type="STRING" id="1049790.LEP1GSC047_2062"/>
<gene>
    <name evidence="2" type="ORF">LEP1GSC047_2062</name>
</gene>